<dbReference type="RefSeq" id="WP_138156741.1">
    <property type="nucleotide sequence ID" value="NZ_CP039381.1"/>
</dbReference>
<dbReference type="PANTHER" id="PTHR43284:SF1">
    <property type="entry name" value="ASPARAGINE SYNTHETASE"/>
    <property type="match status" value="1"/>
</dbReference>
<dbReference type="KEGG" id="ruj:E5Z56_04615"/>
<feature type="binding site" evidence="10">
    <location>
        <position position="280"/>
    </location>
    <ligand>
        <name>ATP</name>
        <dbReference type="ChEBI" id="CHEBI:30616"/>
    </ligand>
</feature>
<evidence type="ECO:0000256" key="4">
    <source>
        <dbReference type="ARBA" id="ARBA00022741"/>
    </source>
</evidence>
<dbReference type="GO" id="GO:0005524">
    <property type="term" value="F:ATP binding"/>
    <property type="evidence" value="ECO:0007669"/>
    <property type="project" value="UniProtKB-KW"/>
</dbReference>
<dbReference type="InterPro" id="IPR001962">
    <property type="entry name" value="Asn_synthase"/>
</dbReference>
<evidence type="ECO:0000256" key="7">
    <source>
        <dbReference type="ARBA" id="ARBA00022962"/>
    </source>
</evidence>
<dbReference type="PIRSF" id="PIRSF001589">
    <property type="entry name" value="Asn_synthetase_glu-h"/>
    <property type="match status" value="1"/>
</dbReference>
<evidence type="ECO:0000256" key="2">
    <source>
        <dbReference type="ARBA" id="ARBA00005752"/>
    </source>
</evidence>
<keyword evidence="9" id="KW-0028">Amino-acid biosynthesis</keyword>
<sequence>MCGICGFTGQIVDRNETIKNMTDVITHRGPDSDGLFQDDYISMGFRRLSIIDLDGGTQPIYNEDKSLVITFNGEIYNYKILREQLIKAGHKFYTDTDSEVLIHGFEEWGEEMLPKLRGMFGFAIYNKNDGSLFIARDFFGIKPMHYTLIDGNLVYGSEIKSILQHPDFKKEFNEKALDSYLSFQYVVPPETFFKNVYCLLPGHYMWFKDGKITTTRYFEPTFEPDETLTEEKAVDAIADVFEDSIKAHKIADVEVGCFLSSGVDSSYVSTYFADQKTFTVGFDFGEKYNEISWAQELSKEIGVEHHTKIIGSEEFWSTVPKVQYYMDQPLADPSCIALYFVSNLASQYVKVVLSGEGADELFGGYTCYNVPRSLKPYSIVPFPIRRAIGKLAEKFPKVKGRAYLMRGGKRLEERFIGNAFMYDKKQKQALLKKPEIATDPQNLCKPYYDRVKDYDDITKMQYLDINLWMTGDILLKADRMSMANSLELRVPFLDKEVFNVARTIPTHLRVNGENTKYAMRKAARRRMPEKSAQKRKLGFPVPTRVWLKDEKYYNVVKKAFKSATAEKFFNTDILVSWLDGHFQGKADNSRKVWTVYVFLVWYNIYFGDDDKINTPNLD</sequence>
<evidence type="ECO:0000259" key="12">
    <source>
        <dbReference type="PROSITE" id="PS51278"/>
    </source>
</evidence>
<reference evidence="13 14" key="1">
    <citation type="submission" date="2019-04" db="EMBL/GenBank/DDBJ databases">
        <authorList>
            <person name="Embree M."/>
            <person name="Gaffney J.R."/>
        </authorList>
    </citation>
    <scope>NUCLEOTIDE SEQUENCE [LARGE SCALE GENOMIC DNA]</scope>
    <source>
        <strain evidence="13 14">JE7A12</strain>
    </source>
</reference>
<evidence type="ECO:0000256" key="5">
    <source>
        <dbReference type="ARBA" id="ARBA00022840"/>
    </source>
</evidence>
<feature type="binding site" evidence="10">
    <location>
        <position position="97"/>
    </location>
    <ligand>
        <name>L-glutamine</name>
        <dbReference type="ChEBI" id="CHEBI:58359"/>
    </ligand>
</feature>
<dbReference type="Gene3D" id="3.40.50.620">
    <property type="entry name" value="HUPs"/>
    <property type="match status" value="1"/>
</dbReference>
<dbReference type="CDD" id="cd01991">
    <property type="entry name" value="Asn_synthase_B_C"/>
    <property type="match status" value="1"/>
</dbReference>
<keyword evidence="14" id="KW-1185">Reference proteome</keyword>
<evidence type="ECO:0000256" key="8">
    <source>
        <dbReference type="ARBA" id="ARBA00048741"/>
    </source>
</evidence>
<feature type="binding site" evidence="10">
    <location>
        <begin position="354"/>
        <end position="355"/>
    </location>
    <ligand>
        <name>ATP</name>
        <dbReference type="ChEBI" id="CHEBI:30616"/>
    </ligand>
</feature>
<dbReference type="Gene3D" id="3.60.20.10">
    <property type="entry name" value="Glutamine Phosphoribosylpyrophosphate, subunit 1, domain 1"/>
    <property type="match status" value="1"/>
</dbReference>
<gene>
    <name evidence="13" type="primary">asnB</name>
    <name evidence="13" type="ORF">E5Z56_04615</name>
</gene>
<dbReference type="PROSITE" id="PS51278">
    <property type="entry name" value="GATASE_TYPE_2"/>
    <property type="match status" value="1"/>
</dbReference>
<dbReference type="InterPro" id="IPR029055">
    <property type="entry name" value="Ntn_hydrolases_N"/>
</dbReference>
<evidence type="ECO:0000256" key="10">
    <source>
        <dbReference type="PIRSR" id="PIRSR001589-2"/>
    </source>
</evidence>
<keyword evidence="5 10" id="KW-0067">ATP-binding</keyword>
<dbReference type="GO" id="GO:0005829">
    <property type="term" value="C:cytosol"/>
    <property type="evidence" value="ECO:0007669"/>
    <property type="project" value="TreeGrafter"/>
</dbReference>
<accession>A0A4P8XXD1</accession>
<organism evidence="13 14">
    <name type="scientific">Ruminococcus bovis</name>
    <dbReference type="NCBI Taxonomy" id="2564099"/>
    <lineage>
        <taxon>Bacteria</taxon>
        <taxon>Bacillati</taxon>
        <taxon>Bacillota</taxon>
        <taxon>Clostridia</taxon>
        <taxon>Eubacteriales</taxon>
        <taxon>Oscillospiraceae</taxon>
        <taxon>Ruminococcus</taxon>
    </lineage>
</organism>
<evidence type="ECO:0000256" key="3">
    <source>
        <dbReference type="ARBA" id="ARBA00012737"/>
    </source>
</evidence>
<protein>
    <recommendedName>
        <fullName evidence="3">asparagine synthase (glutamine-hydrolyzing)</fullName>
        <ecNumber evidence="3">6.3.5.4</ecNumber>
    </recommendedName>
</protein>
<dbReference type="SUPFAM" id="SSF56235">
    <property type="entry name" value="N-terminal nucleophile aminohydrolases (Ntn hydrolases)"/>
    <property type="match status" value="1"/>
</dbReference>
<keyword evidence="7 9" id="KW-0315">Glutamine amidotransferase</keyword>
<dbReference type="Pfam" id="PF00733">
    <property type="entry name" value="Asn_synthase"/>
    <property type="match status" value="1"/>
</dbReference>
<keyword evidence="6 9" id="KW-0061">Asparagine biosynthesis</keyword>
<dbReference type="Pfam" id="PF13537">
    <property type="entry name" value="GATase_7"/>
    <property type="match status" value="1"/>
</dbReference>
<feature type="site" description="Important for beta-aspartyl-AMP intermediate formation" evidence="11">
    <location>
        <position position="356"/>
    </location>
</feature>
<evidence type="ECO:0000313" key="13">
    <source>
        <dbReference type="EMBL" id="QCT06690.1"/>
    </source>
</evidence>
<dbReference type="SUPFAM" id="SSF52402">
    <property type="entry name" value="Adenine nucleotide alpha hydrolases-like"/>
    <property type="match status" value="1"/>
</dbReference>
<evidence type="ECO:0000256" key="6">
    <source>
        <dbReference type="ARBA" id="ARBA00022888"/>
    </source>
</evidence>
<feature type="active site" description="For GATase activity" evidence="9">
    <location>
        <position position="2"/>
    </location>
</feature>
<dbReference type="EMBL" id="CP039381">
    <property type="protein sequence ID" value="QCT06690.1"/>
    <property type="molecule type" value="Genomic_DNA"/>
</dbReference>
<evidence type="ECO:0000256" key="1">
    <source>
        <dbReference type="ARBA" id="ARBA00005187"/>
    </source>
</evidence>
<dbReference type="GO" id="GO:0006529">
    <property type="term" value="P:asparagine biosynthetic process"/>
    <property type="evidence" value="ECO:0007669"/>
    <property type="project" value="UniProtKB-KW"/>
</dbReference>
<name>A0A4P8XXD1_9FIRM</name>
<dbReference type="InterPro" id="IPR051786">
    <property type="entry name" value="ASN_synthetase/amidase"/>
</dbReference>
<dbReference type="InterPro" id="IPR033738">
    <property type="entry name" value="AsnB_N"/>
</dbReference>
<dbReference type="GO" id="GO:0004066">
    <property type="term" value="F:asparagine synthase (glutamine-hydrolyzing) activity"/>
    <property type="evidence" value="ECO:0007669"/>
    <property type="project" value="UniProtKB-EC"/>
</dbReference>
<dbReference type="AlphaFoldDB" id="A0A4P8XXD1"/>
<dbReference type="PANTHER" id="PTHR43284">
    <property type="entry name" value="ASPARAGINE SYNTHETASE (GLUTAMINE-HYDROLYZING)"/>
    <property type="match status" value="1"/>
</dbReference>
<proteinExistence type="inferred from homology"/>
<dbReference type="Proteomes" id="UP000301475">
    <property type="component" value="Chromosome"/>
</dbReference>
<evidence type="ECO:0000256" key="11">
    <source>
        <dbReference type="PIRSR" id="PIRSR001589-3"/>
    </source>
</evidence>
<keyword evidence="4 10" id="KW-0547">Nucleotide-binding</keyword>
<dbReference type="EC" id="6.3.5.4" evidence="3"/>
<comment type="catalytic activity">
    <reaction evidence="8">
        <text>L-aspartate + L-glutamine + ATP + H2O = L-asparagine + L-glutamate + AMP + diphosphate + H(+)</text>
        <dbReference type="Rhea" id="RHEA:12228"/>
        <dbReference type="ChEBI" id="CHEBI:15377"/>
        <dbReference type="ChEBI" id="CHEBI:15378"/>
        <dbReference type="ChEBI" id="CHEBI:29985"/>
        <dbReference type="ChEBI" id="CHEBI:29991"/>
        <dbReference type="ChEBI" id="CHEBI:30616"/>
        <dbReference type="ChEBI" id="CHEBI:33019"/>
        <dbReference type="ChEBI" id="CHEBI:58048"/>
        <dbReference type="ChEBI" id="CHEBI:58359"/>
        <dbReference type="ChEBI" id="CHEBI:456215"/>
        <dbReference type="EC" id="6.3.5.4"/>
    </reaction>
</comment>
<keyword evidence="13" id="KW-0436">Ligase</keyword>
<dbReference type="CDD" id="cd00712">
    <property type="entry name" value="AsnB"/>
    <property type="match status" value="1"/>
</dbReference>
<evidence type="ECO:0000256" key="9">
    <source>
        <dbReference type="PIRSR" id="PIRSR001589-1"/>
    </source>
</evidence>
<dbReference type="OrthoDB" id="9763290at2"/>
<dbReference type="InterPro" id="IPR017932">
    <property type="entry name" value="GATase_2_dom"/>
</dbReference>
<dbReference type="NCBIfam" id="TIGR01536">
    <property type="entry name" value="asn_synth_AEB"/>
    <property type="match status" value="1"/>
</dbReference>
<comment type="similarity">
    <text evidence="2">Belongs to the asparagine synthetase family.</text>
</comment>
<evidence type="ECO:0000313" key="14">
    <source>
        <dbReference type="Proteomes" id="UP000301475"/>
    </source>
</evidence>
<feature type="domain" description="Glutamine amidotransferase type-2" evidence="12">
    <location>
        <begin position="2"/>
        <end position="210"/>
    </location>
</feature>
<comment type="pathway">
    <text evidence="1">Amino-acid biosynthesis; L-asparagine biosynthesis; L-asparagine from L-aspartate (L-Gln route): step 1/1.</text>
</comment>
<dbReference type="InterPro" id="IPR014729">
    <property type="entry name" value="Rossmann-like_a/b/a_fold"/>
</dbReference>
<dbReference type="InterPro" id="IPR006426">
    <property type="entry name" value="Asn_synth_AEB"/>
</dbReference>